<sequence length="202" mass="23292">SHLPTRPGELLTVDLYGPLPTGRGGVKYLFVCLEFFSKHVKLYPLKAATTRSCLKKLKNHYFQEVIKPKVVLSDHGSQFASPAWQKALAELGIQCKYSPIQHPESNPIERIMRELGKYFKIYCNETRKKWPELVPYIENWLNSSISQSTGYAPIELLNGEDRPDIFRKLLKEEADQSPDEEPLSEKLIKAYARMKVKAERRN</sequence>
<dbReference type="AlphaFoldDB" id="A0A2J7RIT4"/>
<evidence type="ECO:0000259" key="1">
    <source>
        <dbReference type="PROSITE" id="PS50994"/>
    </source>
</evidence>
<dbReference type="Gene3D" id="3.30.420.10">
    <property type="entry name" value="Ribonuclease H-like superfamily/Ribonuclease H"/>
    <property type="match status" value="1"/>
</dbReference>
<evidence type="ECO:0000313" key="2">
    <source>
        <dbReference type="EMBL" id="PNF40755.1"/>
    </source>
</evidence>
<name>A0A2J7RIT4_9NEOP</name>
<dbReference type="GO" id="GO:0003676">
    <property type="term" value="F:nucleic acid binding"/>
    <property type="evidence" value="ECO:0007669"/>
    <property type="project" value="InterPro"/>
</dbReference>
<dbReference type="PROSITE" id="PS50994">
    <property type="entry name" value="INTEGRASE"/>
    <property type="match status" value="1"/>
</dbReference>
<dbReference type="InterPro" id="IPR050951">
    <property type="entry name" value="Retrovirus_Pol_polyprotein"/>
</dbReference>
<evidence type="ECO:0000313" key="3">
    <source>
        <dbReference type="Proteomes" id="UP000235965"/>
    </source>
</evidence>
<dbReference type="InterPro" id="IPR012337">
    <property type="entry name" value="RNaseH-like_sf"/>
</dbReference>
<comment type="caution">
    <text evidence="2">The sequence shown here is derived from an EMBL/GenBank/DDBJ whole genome shotgun (WGS) entry which is preliminary data.</text>
</comment>
<protein>
    <recommendedName>
        <fullName evidence="1">Integrase catalytic domain-containing protein</fullName>
    </recommendedName>
</protein>
<organism evidence="2 3">
    <name type="scientific">Cryptotermes secundus</name>
    <dbReference type="NCBI Taxonomy" id="105785"/>
    <lineage>
        <taxon>Eukaryota</taxon>
        <taxon>Metazoa</taxon>
        <taxon>Ecdysozoa</taxon>
        <taxon>Arthropoda</taxon>
        <taxon>Hexapoda</taxon>
        <taxon>Insecta</taxon>
        <taxon>Pterygota</taxon>
        <taxon>Neoptera</taxon>
        <taxon>Polyneoptera</taxon>
        <taxon>Dictyoptera</taxon>
        <taxon>Blattodea</taxon>
        <taxon>Blattoidea</taxon>
        <taxon>Termitoidae</taxon>
        <taxon>Kalotermitidae</taxon>
        <taxon>Cryptotermitinae</taxon>
        <taxon>Cryptotermes</taxon>
    </lineage>
</organism>
<proteinExistence type="predicted"/>
<keyword evidence="3" id="KW-1185">Reference proteome</keyword>
<dbReference type="SUPFAM" id="SSF53098">
    <property type="entry name" value="Ribonuclease H-like"/>
    <property type="match status" value="1"/>
</dbReference>
<dbReference type="Proteomes" id="UP000235965">
    <property type="component" value="Unassembled WGS sequence"/>
</dbReference>
<feature type="non-terminal residue" evidence="2">
    <location>
        <position position="1"/>
    </location>
</feature>
<dbReference type="PANTHER" id="PTHR37984:SF5">
    <property type="entry name" value="PROTEIN NYNRIN-LIKE"/>
    <property type="match status" value="1"/>
</dbReference>
<dbReference type="EMBL" id="NEVH01003141">
    <property type="protein sequence ID" value="PNF40755.1"/>
    <property type="molecule type" value="Genomic_DNA"/>
</dbReference>
<dbReference type="STRING" id="105785.A0A2J7RIT4"/>
<feature type="domain" description="Integrase catalytic" evidence="1">
    <location>
        <begin position="3"/>
        <end position="161"/>
    </location>
</feature>
<dbReference type="InterPro" id="IPR036397">
    <property type="entry name" value="RNaseH_sf"/>
</dbReference>
<dbReference type="Pfam" id="PF00665">
    <property type="entry name" value="rve"/>
    <property type="match status" value="1"/>
</dbReference>
<dbReference type="InterPro" id="IPR001584">
    <property type="entry name" value="Integrase_cat-core"/>
</dbReference>
<dbReference type="PANTHER" id="PTHR37984">
    <property type="entry name" value="PROTEIN CBG26694"/>
    <property type="match status" value="1"/>
</dbReference>
<dbReference type="GO" id="GO:0015074">
    <property type="term" value="P:DNA integration"/>
    <property type="evidence" value="ECO:0007669"/>
    <property type="project" value="InterPro"/>
</dbReference>
<reference evidence="2 3" key="1">
    <citation type="submission" date="2017-12" db="EMBL/GenBank/DDBJ databases">
        <title>Hemimetabolous genomes reveal molecular basis of termite eusociality.</title>
        <authorList>
            <person name="Harrison M.C."/>
            <person name="Jongepier E."/>
            <person name="Robertson H.M."/>
            <person name="Arning N."/>
            <person name="Bitard-Feildel T."/>
            <person name="Chao H."/>
            <person name="Childers C.P."/>
            <person name="Dinh H."/>
            <person name="Doddapaneni H."/>
            <person name="Dugan S."/>
            <person name="Gowin J."/>
            <person name="Greiner C."/>
            <person name="Han Y."/>
            <person name="Hu H."/>
            <person name="Hughes D.S.T."/>
            <person name="Huylmans A.-K."/>
            <person name="Kemena C."/>
            <person name="Kremer L.P.M."/>
            <person name="Lee S.L."/>
            <person name="Lopez-Ezquerra A."/>
            <person name="Mallet L."/>
            <person name="Monroy-Kuhn J.M."/>
            <person name="Moser A."/>
            <person name="Murali S.C."/>
            <person name="Muzny D.M."/>
            <person name="Otani S."/>
            <person name="Piulachs M.-D."/>
            <person name="Poelchau M."/>
            <person name="Qu J."/>
            <person name="Schaub F."/>
            <person name="Wada-Katsumata A."/>
            <person name="Worley K.C."/>
            <person name="Xie Q."/>
            <person name="Ylla G."/>
            <person name="Poulsen M."/>
            <person name="Gibbs R.A."/>
            <person name="Schal C."/>
            <person name="Richards S."/>
            <person name="Belles X."/>
            <person name="Korb J."/>
            <person name="Bornberg-Bauer E."/>
        </authorList>
    </citation>
    <scope>NUCLEOTIDE SEQUENCE [LARGE SCALE GENOMIC DNA]</scope>
    <source>
        <tissue evidence="2">Whole body</tissue>
    </source>
</reference>
<dbReference type="InParanoid" id="A0A2J7RIT4"/>
<accession>A0A2J7RIT4</accession>
<gene>
    <name evidence="2" type="ORF">B7P43_G18308</name>
</gene>